<dbReference type="EMBL" id="JBHSMA010000005">
    <property type="protein sequence ID" value="MFC5411246.1"/>
    <property type="molecule type" value="Genomic_DNA"/>
</dbReference>
<name>A0ABW0IDD3_9BACT</name>
<evidence type="ECO:0000313" key="1">
    <source>
        <dbReference type="EMBL" id="MFC5411246.1"/>
    </source>
</evidence>
<proteinExistence type="predicted"/>
<evidence type="ECO:0000313" key="2">
    <source>
        <dbReference type="Proteomes" id="UP001596106"/>
    </source>
</evidence>
<protein>
    <recommendedName>
        <fullName evidence="3">DUF3575 domain-containing protein</fullName>
    </recommendedName>
</protein>
<sequence>MYAKTLLINGLISLNTVQKLMKTPFTLTVTGLLAAGFLHAQPSDPKVAAAPRPKPKMAVSLQVGVPVISPSTALKKTMNDNNLGGSTASWLGFTADYPVVKGLLAAELHVERFMDRWALAITTGIAKGSIHGKNFTKVDWRSFSLSPQCRFYSRQHITRFSVGPTVQWQQTASAEGVSGRYHTRKTVGLGATAEGAVRFPARSRLYLELGIAGQMIVNQHKNEIINWENGYRTAIPFTIPFSQVRTSFGLGVRL</sequence>
<organism evidence="1 2">
    <name type="scientific">Larkinella bovis</name>
    <dbReference type="NCBI Taxonomy" id="683041"/>
    <lineage>
        <taxon>Bacteria</taxon>
        <taxon>Pseudomonadati</taxon>
        <taxon>Bacteroidota</taxon>
        <taxon>Cytophagia</taxon>
        <taxon>Cytophagales</taxon>
        <taxon>Spirosomataceae</taxon>
        <taxon>Larkinella</taxon>
    </lineage>
</organism>
<accession>A0ABW0IDD3</accession>
<evidence type="ECO:0008006" key="3">
    <source>
        <dbReference type="Google" id="ProtNLM"/>
    </source>
</evidence>
<dbReference type="Proteomes" id="UP001596106">
    <property type="component" value="Unassembled WGS sequence"/>
</dbReference>
<reference evidence="2" key="1">
    <citation type="journal article" date="2019" name="Int. J. Syst. Evol. Microbiol.">
        <title>The Global Catalogue of Microorganisms (GCM) 10K type strain sequencing project: providing services to taxonomists for standard genome sequencing and annotation.</title>
        <authorList>
            <consortium name="The Broad Institute Genomics Platform"/>
            <consortium name="The Broad Institute Genome Sequencing Center for Infectious Disease"/>
            <person name="Wu L."/>
            <person name="Ma J."/>
        </authorList>
    </citation>
    <scope>NUCLEOTIDE SEQUENCE [LARGE SCALE GENOMIC DNA]</scope>
    <source>
        <strain evidence="2">CCUG 55250</strain>
    </source>
</reference>
<gene>
    <name evidence="1" type="ORF">ACFPMF_18135</name>
</gene>
<dbReference type="RefSeq" id="WP_379847930.1">
    <property type="nucleotide sequence ID" value="NZ_JBHSMA010000005.1"/>
</dbReference>
<comment type="caution">
    <text evidence="1">The sequence shown here is derived from an EMBL/GenBank/DDBJ whole genome shotgun (WGS) entry which is preliminary data.</text>
</comment>
<keyword evidence="2" id="KW-1185">Reference proteome</keyword>